<accession>A0A0K2T6E4</accession>
<evidence type="ECO:0000313" key="1">
    <source>
        <dbReference type="EMBL" id="CDW21350.1"/>
    </source>
</evidence>
<proteinExistence type="predicted"/>
<name>A0A0K2T6E4_LEPSM</name>
<sequence>MKAMQELMTNCLMVPPWGISVRPHWGVRSYWFPSLKCLEHLTMSVFFITSTPASRRSEMRCLFAYTSLMMIK</sequence>
<reference evidence="1" key="1">
    <citation type="submission" date="2014-05" db="EMBL/GenBank/DDBJ databases">
        <authorList>
            <person name="Chronopoulou M."/>
        </authorList>
    </citation>
    <scope>NUCLEOTIDE SEQUENCE</scope>
    <source>
        <tissue evidence="1">Whole organism</tissue>
    </source>
</reference>
<dbReference type="AlphaFoldDB" id="A0A0K2T6E4"/>
<organism evidence="1">
    <name type="scientific">Lepeophtheirus salmonis</name>
    <name type="common">Salmon louse</name>
    <name type="synonym">Caligus salmonis</name>
    <dbReference type="NCBI Taxonomy" id="72036"/>
    <lineage>
        <taxon>Eukaryota</taxon>
        <taxon>Metazoa</taxon>
        <taxon>Ecdysozoa</taxon>
        <taxon>Arthropoda</taxon>
        <taxon>Crustacea</taxon>
        <taxon>Multicrustacea</taxon>
        <taxon>Hexanauplia</taxon>
        <taxon>Copepoda</taxon>
        <taxon>Siphonostomatoida</taxon>
        <taxon>Caligidae</taxon>
        <taxon>Lepeophtheirus</taxon>
    </lineage>
</organism>
<protein>
    <submittedName>
        <fullName evidence="1">Uncharacterized protein</fullName>
    </submittedName>
</protein>
<dbReference type="EMBL" id="HACA01003989">
    <property type="protein sequence ID" value="CDW21350.1"/>
    <property type="molecule type" value="Transcribed_RNA"/>
</dbReference>